<dbReference type="InterPro" id="IPR028145">
    <property type="entry name" value="Synaptonemal_3"/>
</dbReference>
<accession>A0AA88SX61</accession>
<dbReference type="PANTHER" id="PTHR36686">
    <property type="entry name" value="SYNAPTONEMAL COMPLEX CENTRAL ELEMENT PROTEIN 3"/>
    <property type="match status" value="1"/>
</dbReference>
<dbReference type="AlphaFoldDB" id="A0AA88SX61"/>
<gene>
    <name evidence="1" type="ORF">Q5P01_009228</name>
</gene>
<keyword evidence="2" id="KW-1185">Reference proteome</keyword>
<dbReference type="PANTHER" id="PTHR36686:SF1">
    <property type="entry name" value="SYNAPTONEMAL COMPLEX CENTRAL ELEMENT PROTEIN 3"/>
    <property type="match status" value="1"/>
</dbReference>
<reference evidence="1" key="1">
    <citation type="submission" date="2023-07" db="EMBL/GenBank/DDBJ databases">
        <title>Chromosome-level Genome Assembly of Striped Snakehead (Channa striata).</title>
        <authorList>
            <person name="Liu H."/>
        </authorList>
    </citation>
    <scope>NUCLEOTIDE SEQUENCE</scope>
    <source>
        <strain evidence="1">Gz</strain>
        <tissue evidence="1">Muscle</tissue>
    </source>
</reference>
<dbReference type="GO" id="GO:0007130">
    <property type="term" value="P:synaptonemal complex assembly"/>
    <property type="evidence" value="ECO:0007669"/>
    <property type="project" value="InterPro"/>
</dbReference>
<evidence type="ECO:0000313" key="1">
    <source>
        <dbReference type="EMBL" id="KAK2849394.1"/>
    </source>
</evidence>
<dbReference type="Pfam" id="PF15191">
    <property type="entry name" value="Synaptonemal_3"/>
    <property type="match status" value="1"/>
</dbReference>
<evidence type="ECO:0000313" key="2">
    <source>
        <dbReference type="Proteomes" id="UP001187415"/>
    </source>
</evidence>
<dbReference type="GO" id="GO:0007131">
    <property type="term" value="P:reciprocal meiotic recombination"/>
    <property type="evidence" value="ECO:0007669"/>
    <property type="project" value="InterPro"/>
</dbReference>
<dbReference type="GO" id="GO:0007283">
    <property type="term" value="P:spermatogenesis"/>
    <property type="evidence" value="ECO:0007669"/>
    <property type="project" value="InterPro"/>
</dbReference>
<dbReference type="Proteomes" id="UP001187415">
    <property type="component" value="Unassembled WGS sequence"/>
</dbReference>
<comment type="caution">
    <text evidence="1">The sequence shown here is derived from an EMBL/GenBank/DDBJ whole genome shotgun (WGS) entry which is preliminary data.</text>
</comment>
<protein>
    <submittedName>
        <fullName evidence="1">Uncharacterized protein</fullName>
    </submittedName>
</protein>
<dbReference type="EMBL" id="JAUPFM010000006">
    <property type="protein sequence ID" value="KAK2849394.1"/>
    <property type="molecule type" value="Genomic_DNA"/>
</dbReference>
<name>A0AA88SX61_CHASR</name>
<sequence>MTKAIKHLSGPFKHQRENFQKWQPTFRRNVTMSDSSSPCELSRHNADEPLELLNKHLERIIEEVEEMSVQLTLMAYDVVVLRTGPALGPSMCKLEESYQRCRAAVCGSRQPEPERMDEMGNDTEQASSTVCIDLENILTRLDSLSDCMNQLALQTQLKLCDLIVCVGCPGKLAFLKHPRGSEMAAPSVTPKMRHEEQSVVPLKAVSSLASQPQASWYLTPK</sequence>
<proteinExistence type="predicted"/>
<organism evidence="1 2">
    <name type="scientific">Channa striata</name>
    <name type="common">Snakehead murrel</name>
    <name type="synonym">Ophicephalus striatus</name>
    <dbReference type="NCBI Taxonomy" id="64152"/>
    <lineage>
        <taxon>Eukaryota</taxon>
        <taxon>Metazoa</taxon>
        <taxon>Chordata</taxon>
        <taxon>Craniata</taxon>
        <taxon>Vertebrata</taxon>
        <taxon>Euteleostomi</taxon>
        <taxon>Actinopterygii</taxon>
        <taxon>Neopterygii</taxon>
        <taxon>Teleostei</taxon>
        <taxon>Neoteleostei</taxon>
        <taxon>Acanthomorphata</taxon>
        <taxon>Anabantaria</taxon>
        <taxon>Anabantiformes</taxon>
        <taxon>Channoidei</taxon>
        <taxon>Channidae</taxon>
        <taxon>Channa</taxon>
    </lineage>
</organism>